<dbReference type="InterPro" id="IPR015943">
    <property type="entry name" value="WD40/YVTN_repeat-like_dom_sf"/>
</dbReference>
<sequence length="556" mass="63178">MGSHLSNISDNNPFVRRSRLMSDIETNESNRETNDESMSDSDPDPDLNTILRYLIRRGHIRFVRSSSSDNDEDDDSDTTDDSGYVYRSASSRRHNIPALNVPNPDTSVIDGSDLKLILKAQTGLSADKPLPPIPKLFRNREIGVNVCGDRVASHAFGLSDRCRLSDTILPNKKLTVDQYHSKAFCGFYSKSGELFLTACQDTNIRIYDTRYDKFKIFKNVWARDVGWSVLDTDFSPNGTHFIYSSWSECIHICNIYGDTETHEALSLSPDDRRFCIFSLRFSQDGSEILGGANDECLYVYNREHKSRVLKIRCHEDDVNSVAFADSSSQILFSAGDDGLCKVWDRRTLNESDPKPVGVLSGHVDGITYIDSKGDGRHLITNSKDQTIKLWDMRCFSPQIGFEATRRAVAKQNWDYRWQAIPRKLLANRKKIDGDTSLMTYMGHSVLQTLIRCHFSPEWSTGQRYIYTGCSSGKVVIYDVLTGKIVKTLSGHKGCVRDVSFHPYDMTLMSSSWDGTIIKWYYADDNDSETDTDSEFSLSTGLRRSKRLAEKRRRTQQ</sequence>
<dbReference type="GO" id="GO:0080008">
    <property type="term" value="C:Cul4-RING E3 ubiquitin ligase complex"/>
    <property type="evidence" value="ECO:0007669"/>
    <property type="project" value="TreeGrafter"/>
</dbReference>
<dbReference type="PANTHER" id="PTHR19847">
    <property type="entry name" value="DDB1- AND CUL4-ASSOCIATED FACTOR 11"/>
    <property type="match status" value="1"/>
</dbReference>
<dbReference type="SMART" id="SM00320">
    <property type="entry name" value="WD40"/>
    <property type="match status" value="7"/>
</dbReference>
<dbReference type="PROSITE" id="PS50082">
    <property type="entry name" value="WD_REPEATS_2"/>
    <property type="match status" value="3"/>
</dbReference>
<dbReference type="InterPro" id="IPR036322">
    <property type="entry name" value="WD40_repeat_dom_sf"/>
</dbReference>
<feature type="repeat" description="WD" evidence="1">
    <location>
        <begin position="488"/>
        <end position="529"/>
    </location>
</feature>
<evidence type="ECO:0000313" key="4">
    <source>
        <dbReference type="Proteomes" id="UP000728032"/>
    </source>
</evidence>
<dbReference type="GO" id="GO:0043161">
    <property type="term" value="P:proteasome-mediated ubiquitin-dependent protein catabolic process"/>
    <property type="evidence" value="ECO:0007669"/>
    <property type="project" value="TreeGrafter"/>
</dbReference>
<dbReference type="EMBL" id="CAJPVJ010005903">
    <property type="protein sequence ID" value="CAG2169940.1"/>
    <property type="molecule type" value="Genomic_DNA"/>
</dbReference>
<dbReference type="Proteomes" id="UP000728032">
    <property type="component" value="Unassembled WGS sequence"/>
</dbReference>
<reference evidence="3" key="1">
    <citation type="submission" date="2020-11" db="EMBL/GenBank/DDBJ databases">
        <authorList>
            <person name="Tran Van P."/>
        </authorList>
    </citation>
    <scope>NUCLEOTIDE SEQUENCE</scope>
</reference>
<keyword evidence="4" id="KW-1185">Reference proteome</keyword>
<evidence type="ECO:0000256" key="1">
    <source>
        <dbReference type="PROSITE-ProRule" id="PRU00221"/>
    </source>
</evidence>
<feature type="repeat" description="WD" evidence="1">
    <location>
        <begin position="311"/>
        <end position="344"/>
    </location>
</feature>
<dbReference type="FunFam" id="2.130.10.10:FF:000492">
    <property type="entry name" value="LEC14B homolog isoform X2"/>
    <property type="match status" value="1"/>
</dbReference>
<evidence type="ECO:0000313" key="3">
    <source>
        <dbReference type="EMBL" id="CAD7652753.1"/>
    </source>
</evidence>
<feature type="region of interest" description="Disordered" evidence="2">
    <location>
        <begin position="1"/>
        <end position="46"/>
    </location>
</feature>
<feature type="compositionally biased region" description="Acidic residues" evidence="2">
    <location>
        <begin position="69"/>
        <end position="80"/>
    </location>
</feature>
<dbReference type="SUPFAM" id="SSF50978">
    <property type="entry name" value="WD40 repeat-like"/>
    <property type="match status" value="1"/>
</dbReference>
<dbReference type="FunFam" id="2.130.10.10:FF:000115">
    <property type="entry name" value="DDB1- and CUL4-associated factor 11 isoform X1"/>
    <property type="match status" value="1"/>
</dbReference>
<dbReference type="AlphaFoldDB" id="A0A7R9M3L3"/>
<protein>
    <recommendedName>
        <fullName evidence="5">DDB1- and CUL4-associated factor 11</fullName>
    </recommendedName>
</protein>
<feature type="compositionally biased region" description="Acidic residues" evidence="2">
    <location>
        <begin position="35"/>
        <end position="45"/>
    </location>
</feature>
<dbReference type="InterPro" id="IPR001680">
    <property type="entry name" value="WD40_rpt"/>
</dbReference>
<proteinExistence type="predicted"/>
<keyword evidence="1" id="KW-0853">WD repeat</keyword>
<dbReference type="OrthoDB" id="63070at2759"/>
<organism evidence="3">
    <name type="scientific">Oppiella nova</name>
    <dbReference type="NCBI Taxonomy" id="334625"/>
    <lineage>
        <taxon>Eukaryota</taxon>
        <taxon>Metazoa</taxon>
        <taxon>Ecdysozoa</taxon>
        <taxon>Arthropoda</taxon>
        <taxon>Chelicerata</taxon>
        <taxon>Arachnida</taxon>
        <taxon>Acari</taxon>
        <taxon>Acariformes</taxon>
        <taxon>Sarcoptiformes</taxon>
        <taxon>Oribatida</taxon>
        <taxon>Brachypylina</taxon>
        <taxon>Oppioidea</taxon>
        <taxon>Oppiidae</taxon>
        <taxon>Oppiella</taxon>
    </lineage>
</organism>
<evidence type="ECO:0008006" key="5">
    <source>
        <dbReference type="Google" id="ProtNLM"/>
    </source>
</evidence>
<feature type="repeat" description="WD" evidence="1">
    <location>
        <begin position="359"/>
        <end position="393"/>
    </location>
</feature>
<dbReference type="PROSITE" id="PS50294">
    <property type="entry name" value="WD_REPEATS_REGION"/>
    <property type="match status" value="3"/>
</dbReference>
<dbReference type="Pfam" id="PF00400">
    <property type="entry name" value="WD40"/>
    <property type="match status" value="3"/>
</dbReference>
<dbReference type="Gene3D" id="2.130.10.10">
    <property type="entry name" value="YVTN repeat-like/Quinoprotein amine dehydrogenase"/>
    <property type="match status" value="2"/>
</dbReference>
<dbReference type="PANTHER" id="PTHR19847:SF7">
    <property type="entry name" value="DDB1- AND CUL4-ASSOCIATED FACTOR 11"/>
    <property type="match status" value="1"/>
</dbReference>
<name>A0A7R9M3L3_9ACAR</name>
<dbReference type="InterPro" id="IPR051859">
    <property type="entry name" value="DCAF"/>
</dbReference>
<feature type="region of interest" description="Disordered" evidence="2">
    <location>
        <begin position="65"/>
        <end position="89"/>
    </location>
</feature>
<dbReference type="EMBL" id="OC920728">
    <property type="protein sequence ID" value="CAD7652753.1"/>
    <property type="molecule type" value="Genomic_DNA"/>
</dbReference>
<feature type="compositionally biased region" description="Polar residues" evidence="2">
    <location>
        <begin position="1"/>
        <end position="12"/>
    </location>
</feature>
<gene>
    <name evidence="3" type="ORF">ONB1V03_LOCUS9412</name>
</gene>
<accession>A0A7R9M3L3</accession>
<evidence type="ECO:0000256" key="2">
    <source>
        <dbReference type="SAM" id="MobiDB-lite"/>
    </source>
</evidence>